<dbReference type="PANTHER" id="PTHR43840:SF15">
    <property type="entry name" value="MITOCHONDRIAL METAL TRANSPORTER 1-RELATED"/>
    <property type="match status" value="1"/>
</dbReference>
<dbReference type="InterPro" id="IPR058533">
    <property type="entry name" value="Cation_efflux_TM"/>
</dbReference>
<gene>
    <name evidence="10" type="ORF">DC3_14260</name>
</gene>
<dbReference type="Pfam" id="PF01545">
    <property type="entry name" value="Cation_efflux"/>
    <property type="match status" value="1"/>
</dbReference>
<evidence type="ECO:0000259" key="9">
    <source>
        <dbReference type="Pfam" id="PF16916"/>
    </source>
</evidence>
<dbReference type="Pfam" id="PF16916">
    <property type="entry name" value="ZT_dimer"/>
    <property type="match status" value="1"/>
</dbReference>
<evidence type="ECO:0000259" key="8">
    <source>
        <dbReference type="Pfam" id="PF01545"/>
    </source>
</evidence>
<dbReference type="NCBIfam" id="TIGR01297">
    <property type="entry name" value="CDF"/>
    <property type="match status" value="1"/>
</dbReference>
<dbReference type="GO" id="GO:0015093">
    <property type="term" value="F:ferrous iron transmembrane transporter activity"/>
    <property type="evidence" value="ECO:0007669"/>
    <property type="project" value="TreeGrafter"/>
</dbReference>
<name>A0A511MZP4_DEIC1</name>
<dbReference type="RefSeq" id="WP_146883400.1">
    <property type="nucleotide sequence ID" value="NZ_BJXB01000005.1"/>
</dbReference>
<dbReference type="InterPro" id="IPR050291">
    <property type="entry name" value="CDF_Transporter"/>
</dbReference>
<organism evidence="10 11">
    <name type="scientific">Deinococcus cellulosilyticus (strain DSM 18568 / NBRC 106333 / KACC 11606 / 5516J-15)</name>
    <dbReference type="NCBI Taxonomy" id="1223518"/>
    <lineage>
        <taxon>Bacteria</taxon>
        <taxon>Thermotogati</taxon>
        <taxon>Deinococcota</taxon>
        <taxon>Deinococci</taxon>
        <taxon>Deinococcales</taxon>
        <taxon>Deinococcaceae</taxon>
        <taxon>Deinococcus</taxon>
    </lineage>
</organism>
<dbReference type="EMBL" id="BJXB01000005">
    <property type="protein sequence ID" value="GEM45791.1"/>
    <property type="molecule type" value="Genomic_DNA"/>
</dbReference>
<keyword evidence="5 7" id="KW-1133">Transmembrane helix</keyword>
<evidence type="ECO:0000256" key="6">
    <source>
        <dbReference type="ARBA" id="ARBA00023136"/>
    </source>
</evidence>
<dbReference type="PANTHER" id="PTHR43840">
    <property type="entry name" value="MITOCHONDRIAL METAL TRANSPORTER 1-RELATED"/>
    <property type="match status" value="1"/>
</dbReference>
<dbReference type="GO" id="GO:0006882">
    <property type="term" value="P:intracellular zinc ion homeostasis"/>
    <property type="evidence" value="ECO:0007669"/>
    <property type="project" value="TreeGrafter"/>
</dbReference>
<keyword evidence="11" id="KW-1185">Reference proteome</keyword>
<feature type="transmembrane region" description="Helical" evidence="7">
    <location>
        <begin position="152"/>
        <end position="170"/>
    </location>
</feature>
<reference evidence="10 11" key="1">
    <citation type="submission" date="2019-07" db="EMBL/GenBank/DDBJ databases">
        <title>Whole genome shotgun sequence of Deinococcus cellulosilyticus NBRC 106333.</title>
        <authorList>
            <person name="Hosoyama A."/>
            <person name="Uohara A."/>
            <person name="Ohji S."/>
            <person name="Ichikawa N."/>
        </authorList>
    </citation>
    <scope>NUCLEOTIDE SEQUENCE [LARGE SCALE GENOMIC DNA]</scope>
    <source>
        <strain evidence="10 11">NBRC 106333</strain>
    </source>
</reference>
<evidence type="ECO:0000256" key="1">
    <source>
        <dbReference type="ARBA" id="ARBA00004141"/>
    </source>
</evidence>
<evidence type="ECO:0000256" key="3">
    <source>
        <dbReference type="ARBA" id="ARBA00022448"/>
    </source>
</evidence>
<dbReference type="InterPro" id="IPR002524">
    <property type="entry name" value="Cation_efflux"/>
</dbReference>
<keyword evidence="3" id="KW-0813">Transport</keyword>
<dbReference type="GO" id="GO:0005886">
    <property type="term" value="C:plasma membrane"/>
    <property type="evidence" value="ECO:0007669"/>
    <property type="project" value="TreeGrafter"/>
</dbReference>
<sequence>MTPTRAALLSLLVGVLVFVLKYLAFYYTGSVALYSDALESIVNIVAAGAALIALRVAAMPADPNHPYGHTKAEYFSAVLEGVLILFAAITIFQEAYKGFLHPKELKDLNIGAIISLVASGLNGVLGTYLIRIGRAVRSPALTADGRHVMTDVVTSVGVLLGVMLAGLTGIRLLDPLIAVLVALNILWTGWQLMKESVGGLMDAAPKAELLEQVRHIVGQHGEGALEAHDLRARHAGRITFIEFHLVVPGSMTVEEAHTICDRIEAGLKETLHEVEISIHVEPESKAKHHGIVVL</sequence>
<evidence type="ECO:0000256" key="4">
    <source>
        <dbReference type="ARBA" id="ARBA00022692"/>
    </source>
</evidence>
<dbReference type="InterPro" id="IPR036837">
    <property type="entry name" value="Cation_efflux_CTD_sf"/>
</dbReference>
<dbReference type="Gene3D" id="1.20.1510.10">
    <property type="entry name" value="Cation efflux protein transmembrane domain"/>
    <property type="match status" value="1"/>
</dbReference>
<feature type="transmembrane region" description="Helical" evidence="7">
    <location>
        <begin position="7"/>
        <end position="28"/>
    </location>
</feature>
<dbReference type="SUPFAM" id="SSF160240">
    <property type="entry name" value="Cation efflux protein cytoplasmic domain-like"/>
    <property type="match status" value="1"/>
</dbReference>
<dbReference type="Gene3D" id="3.30.70.1350">
    <property type="entry name" value="Cation efflux protein, cytoplasmic domain"/>
    <property type="match status" value="1"/>
</dbReference>
<keyword evidence="4 7" id="KW-0812">Transmembrane</keyword>
<feature type="transmembrane region" description="Helical" evidence="7">
    <location>
        <begin position="112"/>
        <end position="131"/>
    </location>
</feature>
<comment type="subcellular location">
    <subcellularLocation>
        <location evidence="1">Membrane</location>
        <topology evidence="1">Multi-pass membrane protein</topology>
    </subcellularLocation>
</comment>
<evidence type="ECO:0000313" key="11">
    <source>
        <dbReference type="Proteomes" id="UP000321306"/>
    </source>
</evidence>
<feature type="domain" description="Cation efflux protein cytoplasmic" evidence="9">
    <location>
        <begin position="205"/>
        <end position="283"/>
    </location>
</feature>
<dbReference type="OrthoDB" id="9806522at2"/>
<evidence type="ECO:0000256" key="5">
    <source>
        <dbReference type="ARBA" id="ARBA00022989"/>
    </source>
</evidence>
<comment type="similarity">
    <text evidence="2">Belongs to the cation diffusion facilitator (CDF) transporter (TC 2.A.4) family.</text>
</comment>
<dbReference type="AlphaFoldDB" id="A0A511MZP4"/>
<keyword evidence="6 7" id="KW-0472">Membrane</keyword>
<feature type="transmembrane region" description="Helical" evidence="7">
    <location>
        <begin position="72"/>
        <end position="92"/>
    </location>
</feature>
<accession>A0A511MZP4</accession>
<dbReference type="GO" id="GO:0015086">
    <property type="term" value="F:cadmium ion transmembrane transporter activity"/>
    <property type="evidence" value="ECO:0007669"/>
    <property type="project" value="TreeGrafter"/>
</dbReference>
<feature type="transmembrane region" description="Helical" evidence="7">
    <location>
        <begin position="40"/>
        <end position="60"/>
    </location>
</feature>
<evidence type="ECO:0000313" key="10">
    <source>
        <dbReference type="EMBL" id="GEM45791.1"/>
    </source>
</evidence>
<dbReference type="GO" id="GO:0015341">
    <property type="term" value="F:zinc efflux antiporter activity"/>
    <property type="evidence" value="ECO:0007669"/>
    <property type="project" value="TreeGrafter"/>
</dbReference>
<dbReference type="Proteomes" id="UP000321306">
    <property type="component" value="Unassembled WGS sequence"/>
</dbReference>
<evidence type="ECO:0000256" key="2">
    <source>
        <dbReference type="ARBA" id="ARBA00008114"/>
    </source>
</evidence>
<dbReference type="InterPro" id="IPR027470">
    <property type="entry name" value="Cation_efflux_CTD"/>
</dbReference>
<comment type="caution">
    <text evidence="10">The sequence shown here is derived from an EMBL/GenBank/DDBJ whole genome shotgun (WGS) entry which is preliminary data.</text>
</comment>
<evidence type="ECO:0000256" key="7">
    <source>
        <dbReference type="SAM" id="Phobius"/>
    </source>
</evidence>
<dbReference type="InterPro" id="IPR027469">
    <property type="entry name" value="Cation_efflux_TMD_sf"/>
</dbReference>
<protein>
    <submittedName>
        <fullName evidence="10">Cadmium transporter</fullName>
    </submittedName>
</protein>
<dbReference type="SUPFAM" id="SSF161111">
    <property type="entry name" value="Cation efflux protein transmembrane domain-like"/>
    <property type="match status" value="1"/>
</dbReference>
<proteinExistence type="inferred from homology"/>
<feature type="domain" description="Cation efflux protein transmembrane" evidence="8">
    <location>
        <begin position="8"/>
        <end position="201"/>
    </location>
</feature>